<dbReference type="STRING" id="623281.SAMN05421747_109147"/>
<evidence type="ECO:0000259" key="4">
    <source>
        <dbReference type="Pfam" id="PF10531"/>
    </source>
</evidence>
<keyword evidence="1" id="KW-0732">Signal</keyword>
<dbReference type="InterPro" id="IPR049712">
    <property type="entry name" value="Poly_export"/>
</dbReference>
<dbReference type="Proteomes" id="UP000199577">
    <property type="component" value="Unassembled WGS sequence"/>
</dbReference>
<dbReference type="OrthoDB" id="662756at2"/>
<feature type="domain" description="Polysaccharide export protein N-terminal" evidence="3">
    <location>
        <begin position="55"/>
        <end position="156"/>
    </location>
</feature>
<evidence type="ECO:0000256" key="1">
    <source>
        <dbReference type="ARBA" id="ARBA00022729"/>
    </source>
</evidence>
<sequence>MERNPAPQRIHLPYRIVQLSLFSLIGLFVIACGNSRELVYFNNLPDTAVYHAPAPVVPEAKIQQGDILHIRVNSLNPETNQLFNAGTLQTADERRYSRPEEGGVGSEGYLVNANGDISFPVIGQIRVEGLTIEQARVKIKELVDQYAKDAIVNVRFTNFKITVVGEVKRPATFTVPNERINIIEAIGLAGDLTEFGKRDNILLIREEGGQRTLARINLNDRETLTSPYFYLKQNDVVYVEPSRYRDPSGDRTLRVLTAVFSGLTALGLFIYRVF</sequence>
<dbReference type="PROSITE" id="PS51257">
    <property type="entry name" value="PROKAR_LIPOPROTEIN"/>
    <property type="match status" value="1"/>
</dbReference>
<feature type="domain" description="Soluble ligand binding" evidence="4">
    <location>
        <begin position="160"/>
        <end position="210"/>
    </location>
</feature>
<evidence type="ECO:0000256" key="2">
    <source>
        <dbReference type="SAM" id="Phobius"/>
    </source>
</evidence>
<dbReference type="PANTHER" id="PTHR33619">
    <property type="entry name" value="POLYSACCHARIDE EXPORT PROTEIN GFCE-RELATED"/>
    <property type="match status" value="1"/>
</dbReference>
<accession>A0A1I1IMV4</accession>
<gene>
    <name evidence="5" type="ORF">SAMN05421747_109147</name>
</gene>
<dbReference type="Pfam" id="PF02563">
    <property type="entry name" value="Poly_export"/>
    <property type="match status" value="1"/>
</dbReference>
<keyword evidence="2" id="KW-1133">Transmembrane helix</keyword>
<dbReference type="Pfam" id="PF10531">
    <property type="entry name" value="SLBB"/>
    <property type="match status" value="1"/>
</dbReference>
<keyword evidence="2" id="KW-0472">Membrane</keyword>
<protein>
    <submittedName>
        <fullName evidence="5">Polysaccharide export outer membrane protein</fullName>
    </submittedName>
</protein>
<dbReference type="Gene3D" id="3.30.1950.10">
    <property type="entry name" value="wza like domain"/>
    <property type="match status" value="1"/>
</dbReference>
<feature type="transmembrane region" description="Helical" evidence="2">
    <location>
        <begin position="253"/>
        <end position="271"/>
    </location>
</feature>
<keyword evidence="2" id="KW-0812">Transmembrane</keyword>
<dbReference type="EMBL" id="FOLL01000009">
    <property type="protein sequence ID" value="SFC37241.1"/>
    <property type="molecule type" value="Genomic_DNA"/>
</dbReference>
<feature type="transmembrane region" description="Helical" evidence="2">
    <location>
        <begin position="12"/>
        <end position="32"/>
    </location>
</feature>
<dbReference type="InterPro" id="IPR019554">
    <property type="entry name" value="Soluble_ligand-bd"/>
</dbReference>
<evidence type="ECO:0000313" key="6">
    <source>
        <dbReference type="Proteomes" id="UP000199577"/>
    </source>
</evidence>
<dbReference type="InterPro" id="IPR003715">
    <property type="entry name" value="Poly_export_N"/>
</dbReference>
<name>A0A1I1IMV4_9SPHI</name>
<evidence type="ECO:0000259" key="3">
    <source>
        <dbReference type="Pfam" id="PF02563"/>
    </source>
</evidence>
<dbReference type="RefSeq" id="WP_090973711.1">
    <property type="nucleotide sequence ID" value="NZ_FOLL01000009.1"/>
</dbReference>
<organism evidence="5 6">
    <name type="scientific">Parapedobacter composti</name>
    <dbReference type="NCBI Taxonomy" id="623281"/>
    <lineage>
        <taxon>Bacteria</taxon>
        <taxon>Pseudomonadati</taxon>
        <taxon>Bacteroidota</taxon>
        <taxon>Sphingobacteriia</taxon>
        <taxon>Sphingobacteriales</taxon>
        <taxon>Sphingobacteriaceae</taxon>
        <taxon>Parapedobacter</taxon>
    </lineage>
</organism>
<dbReference type="AlphaFoldDB" id="A0A1I1IMV4"/>
<evidence type="ECO:0000313" key="5">
    <source>
        <dbReference type="EMBL" id="SFC37241.1"/>
    </source>
</evidence>
<dbReference type="PANTHER" id="PTHR33619:SF3">
    <property type="entry name" value="POLYSACCHARIDE EXPORT PROTEIN GFCE-RELATED"/>
    <property type="match status" value="1"/>
</dbReference>
<keyword evidence="6" id="KW-1185">Reference proteome</keyword>
<proteinExistence type="predicted"/>
<dbReference type="GO" id="GO:0015159">
    <property type="term" value="F:polysaccharide transmembrane transporter activity"/>
    <property type="evidence" value="ECO:0007669"/>
    <property type="project" value="InterPro"/>
</dbReference>
<dbReference type="Gene3D" id="3.10.560.10">
    <property type="entry name" value="Outer membrane lipoprotein wza domain like"/>
    <property type="match status" value="1"/>
</dbReference>
<reference evidence="5 6" key="1">
    <citation type="submission" date="2016-10" db="EMBL/GenBank/DDBJ databases">
        <authorList>
            <person name="de Groot N.N."/>
        </authorList>
    </citation>
    <scope>NUCLEOTIDE SEQUENCE [LARGE SCALE GENOMIC DNA]</scope>
    <source>
        <strain evidence="5 6">DSM 22900</strain>
    </source>
</reference>